<reference evidence="2" key="2">
    <citation type="submission" date="2022-01" db="EMBL/GenBank/DDBJ databases">
        <authorList>
            <person name="Yamashiro T."/>
            <person name="Shiraishi A."/>
            <person name="Satake H."/>
            <person name="Nakayama K."/>
        </authorList>
    </citation>
    <scope>NUCLEOTIDE SEQUENCE</scope>
</reference>
<evidence type="ECO:0000313" key="3">
    <source>
        <dbReference type="Proteomes" id="UP001151760"/>
    </source>
</evidence>
<evidence type="ECO:0000313" key="2">
    <source>
        <dbReference type="EMBL" id="GJT86651.1"/>
    </source>
</evidence>
<dbReference type="Proteomes" id="UP001151760">
    <property type="component" value="Unassembled WGS sequence"/>
</dbReference>
<feature type="compositionally biased region" description="Basic and acidic residues" evidence="1">
    <location>
        <begin position="126"/>
        <end position="140"/>
    </location>
</feature>
<feature type="region of interest" description="Disordered" evidence="1">
    <location>
        <begin position="108"/>
        <end position="150"/>
    </location>
</feature>
<keyword evidence="3" id="KW-1185">Reference proteome</keyword>
<name>A0ABQ5HGZ6_9ASTR</name>
<evidence type="ECO:0000256" key="1">
    <source>
        <dbReference type="SAM" id="MobiDB-lite"/>
    </source>
</evidence>
<gene>
    <name evidence="2" type="ORF">Tco_1068368</name>
</gene>
<protein>
    <recommendedName>
        <fullName evidence="4">No apical meristem-associated C-terminal domain-containing protein</fullName>
    </recommendedName>
</protein>
<evidence type="ECO:0008006" key="4">
    <source>
        <dbReference type="Google" id="ProtNLM"/>
    </source>
</evidence>
<accession>A0ABQ5HGZ6</accession>
<organism evidence="2 3">
    <name type="scientific">Tanacetum coccineum</name>
    <dbReference type="NCBI Taxonomy" id="301880"/>
    <lineage>
        <taxon>Eukaryota</taxon>
        <taxon>Viridiplantae</taxon>
        <taxon>Streptophyta</taxon>
        <taxon>Embryophyta</taxon>
        <taxon>Tracheophyta</taxon>
        <taxon>Spermatophyta</taxon>
        <taxon>Magnoliopsida</taxon>
        <taxon>eudicotyledons</taxon>
        <taxon>Gunneridae</taxon>
        <taxon>Pentapetalae</taxon>
        <taxon>asterids</taxon>
        <taxon>campanulids</taxon>
        <taxon>Asterales</taxon>
        <taxon>Asteraceae</taxon>
        <taxon>Asteroideae</taxon>
        <taxon>Anthemideae</taxon>
        <taxon>Anthemidinae</taxon>
        <taxon>Tanacetum</taxon>
    </lineage>
</organism>
<proteinExistence type="predicted"/>
<dbReference type="EMBL" id="BQNB010019566">
    <property type="protein sequence ID" value="GJT86651.1"/>
    <property type="molecule type" value="Genomic_DNA"/>
</dbReference>
<comment type="caution">
    <text evidence="2">The sequence shown here is derived from an EMBL/GenBank/DDBJ whole genome shotgun (WGS) entry which is preliminary data.</text>
</comment>
<sequence length="183" mass="20702">MGGSSSQRRTDPGMYPINAFRSKSCWVAISENSKHGNARKEHGFWCEVLQYKESKTKQYVRQTYDMESGTGDEDCINRAMTHYEIKTGLPFKYHHCWESGDADINLNTNVGNNDEDKVQKIQQPGGRDKARAAGKNKEPKASGSSTMNGDALTRLMVTEMTAAEKEQCEAFIEIKRRKVECHE</sequence>
<reference evidence="2" key="1">
    <citation type="journal article" date="2022" name="Int. J. Mol. Sci.">
        <title>Draft Genome of Tanacetum Coccineum: Genomic Comparison of Closely Related Tanacetum-Family Plants.</title>
        <authorList>
            <person name="Yamashiro T."/>
            <person name="Shiraishi A."/>
            <person name="Nakayama K."/>
            <person name="Satake H."/>
        </authorList>
    </citation>
    <scope>NUCLEOTIDE SEQUENCE</scope>
</reference>